<dbReference type="InterPro" id="IPR006336">
    <property type="entry name" value="GCS2"/>
</dbReference>
<dbReference type="Gene3D" id="3.30.590.20">
    <property type="match status" value="1"/>
</dbReference>
<dbReference type="PANTHER" id="PTHR36510:SF1">
    <property type="entry name" value="GLUTAMATE--CYSTEINE LIGASE 2-RELATED"/>
    <property type="match status" value="1"/>
</dbReference>
<dbReference type="SUPFAM" id="SSF55931">
    <property type="entry name" value="Glutamine synthetase/guanido kinase"/>
    <property type="match status" value="1"/>
</dbReference>
<gene>
    <name evidence="2" type="ORF">SAMN05216252_1101</name>
</gene>
<protein>
    <submittedName>
        <fullName evidence="2">Carboxylate-amine ligase</fullName>
    </submittedName>
</protein>
<name>A0A239I6R2_9ACTN</name>
<proteinExistence type="predicted"/>
<dbReference type="Pfam" id="PF04107">
    <property type="entry name" value="GCS2"/>
    <property type="match status" value="1"/>
</dbReference>
<comment type="catalytic activity">
    <reaction evidence="1">
        <text>L-cysteine + L-glutamate + ATP = gamma-L-glutamyl-L-cysteine + ADP + phosphate + H(+)</text>
        <dbReference type="Rhea" id="RHEA:13285"/>
        <dbReference type="ChEBI" id="CHEBI:15378"/>
        <dbReference type="ChEBI" id="CHEBI:29985"/>
        <dbReference type="ChEBI" id="CHEBI:30616"/>
        <dbReference type="ChEBI" id="CHEBI:35235"/>
        <dbReference type="ChEBI" id="CHEBI:43474"/>
        <dbReference type="ChEBI" id="CHEBI:58173"/>
        <dbReference type="ChEBI" id="CHEBI:456216"/>
        <dbReference type="EC" id="6.3.2.2"/>
    </reaction>
</comment>
<dbReference type="Proteomes" id="UP000198280">
    <property type="component" value="Unassembled WGS sequence"/>
</dbReference>
<dbReference type="EMBL" id="FZOF01000010">
    <property type="protein sequence ID" value="SNS88998.1"/>
    <property type="molecule type" value="Genomic_DNA"/>
</dbReference>
<dbReference type="RefSeq" id="WP_322975691.1">
    <property type="nucleotide sequence ID" value="NZ_FZOF01000010.1"/>
</dbReference>
<sequence>YHEQVRAMIATGALRDAGMVYFDARLSHTYPTVEVRVADVCLDASGTALLATLVRALVETAARAWRAGEPPSTHSVALLRLATWRAAREGVDGRLIHPVSMEPAPAEAVVRALFDHVRDALEDNGDLIPAQDALAGLLKTGNGARVQRELFRRTGSLREVAAACVRRTRA</sequence>
<evidence type="ECO:0000313" key="2">
    <source>
        <dbReference type="EMBL" id="SNS88998.1"/>
    </source>
</evidence>
<evidence type="ECO:0000256" key="1">
    <source>
        <dbReference type="ARBA" id="ARBA00048819"/>
    </source>
</evidence>
<dbReference type="InterPro" id="IPR050141">
    <property type="entry name" value="GCL_type2/YbdK_subfam"/>
</dbReference>
<keyword evidence="2" id="KW-0436">Ligase</keyword>
<dbReference type="InterPro" id="IPR014746">
    <property type="entry name" value="Gln_synth/guanido_kin_cat_dom"/>
</dbReference>
<dbReference type="AlphaFoldDB" id="A0A239I6R2"/>
<reference evidence="2 3" key="1">
    <citation type="submission" date="2017-06" db="EMBL/GenBank/DDBJ databases">
        <authorList>
            <person name="Kim H.J."/>
            <person name="Triplett B.A."/>
        </authorList>
    </citation>
    <scope>NUCLEOTIDE SEQUENCE [LARGE SCALE GENOMIC DNA]</scope>
    <source>
        <strain evidence="2 3">CGMCC 4.1858</strain>
    </source>
</reference>
<dbReference type="GO" id="GO:0004357">
    <property type="term" value="F:glutamate-cysteine ligase activity"/>
    <property type="evidence" value="ECO:0007669"/>
    <property type="project" value="UniProtKB-EC"/>
</dbReference>
<evidence type="ECO:0000313" key="3">
    <source>
        <dbReference type="Proteomes" id="UP000198280"/>
    </source>
</evidence>
<dbReference type="GO" id="GO:0042398">
    <property type="term" value="P:modified amino acid biosynthetic process"/>
    <property type="evidence" value="ECO:0007669"/>
    <property type="project" value="InterPro"/>
</dbReference>
<keyword evidence="3" id="KW-1185">Reference proteome</keyword>
<accession>A0A239I6R2</accession>
<feature type="non-terminal residue" evidence="2">
    <location>
        <position position="1"/>
    </location>
</feature>
<organism evidence="2 3">
    <name type="scientific">Actinacidiphila glaucinigra</name>
    <dbReference type="NCBI Taxonomy" id="235986"/>
    <lineage>
        <taxon>Bacteria</taxon>
        <taxon>Bacillati</taxon>
        <taxon>Actinomycetota</taxon>
        <taxon>Actinomycetes</taxon>
        <taxon>Kitasatosporales</taxon>
        <taxon>Streptomycetaceae</taxon>
        <taxon>Actinacidiphila</taxon>
    </lineage>
</organism>
<dbReference type="PANTHER" id="PTHR36510">
    <property type="entry name" value="GLUTAMATE--CYSTEINE LIGASE 2-RELATED"/>
    <property type="match status" value="1"/>
</dbReference>